<dbReference type="GO" id="GO:0000981">
    <property type="term" value="F:DNA-binding transcription factor activity, RNA polymerase II-specific"/>
    <property type="evidence" value="ECO:0007669"/>
    <property type="project" value="InterPro"/>
</dbReference>
<dbReference type="Proteomes" id="UP001320420">
    <property type="component" value="Unassembled WGS sequence"/>
</dbReference>
<dbReference type="GO" id="GO:0008270">
    <property type="term" value="F:zinc ion binding"/>
    <property type="evidence" value="ECO:0007669"/>
    <property type="project" value="InterPro"/>
</dbReference>
<dbReference type="PANTHER" id="PTHR35392:SF3">
    <property type="entry name" value="ZN(2)-C6 FUNGAL-TYPE DOMAIN-CONTAINING PROTEIN"/>
    <property type="match status" value="1"/>
</dbReference>
<keyword evidence="1" id="KW-0539">Nucleus</keyword>
<feature type="region of interest" description="Disordered" evidence="2">
    <location>
        <begin position="88"/>
        <end position="112"/>
    </location>
</feature>
<name>A0AAN9YQD9_9PEZI</name>
<feature type="compositionally biased region" description="Polar residues" evidence="2">
    <location>
        <begin position="1"/>
        <end position="14"/>
    </location>
</feature>
<reference evidence="3 4" key="1">
    <citation type="submission" date="2024-02" db="EMBL/GenBank/DDBJ databases">
        <title>De novo assembly and annotation of 12 fungi associated with fruit tree decline syndrome in Ontario, Canada.</title>
        <authorList>
            <person name="Sulman M."/>
            <person name="Ellouze W."/>
            <person name="Ilyukhin E."/>
        </authorList>
    </citation>
    <scope>NUCLEOTIDE SEQUENCE [LARGE SCALE GENOMIC DNA]</scope>
    <source>
        <strain evidence="3 4">M11/M66-122</strain>
    </source>
</reference>
<dbReference type="InterPro" id="IPR052973">
    <property type="entry name" value="Fungal_sec-metab_reg_TF"/>
</dbReference>
<dbReference type="InterPro" id="IPR001138">
    <property type="entry name" value="Zn2Cys6_DnaBD"/>
</dbReference>
<gene>
    <name evidence="3" type="ORF">SLS62_007875</name>
</gene>
<protein>
    <recommendedName>
        <fullName evidence="5">Zn(2)-C6 fungal-type domain-containing protein</fullName>
    </recommendedName>
</protein>
<feature type="compositionally biased region" description="Low complexity" evidence="2">
    <location>
        <begin position="88"/>
        <end position="97"/>
    </location>
</feature>
<dbReference type="EMBL" id="JAKJXP020000068">
    <property type="protein sequence ID" value="KAK7750245.1"/>
    <property type="molecule type" value="Genomic_DNA"/>
</dbReference>
<dbReference type="AlphaFoldDB" id="A0AAN9YQD9"/>
<feature type="region of interest" description="Disordered" evidence="2">
    <location>
        <begin position="275"/>
        <end position="358"/>
    </location>
</feature>
<feature type="region of interest" description="Disordered" evidence="2">
    <location>
        <begin position="1"/>
        <end position="50"/>
    </location>
</feature>
<evidence type="ECO:0000256" key="1">
    <source>
        <dbReference type="ARBA" id="ARBA00023242"/>
    </source>
</evidence>
<dbReference type="CDD" id="cd00067">
    <property type="entry name" value="GAL4"/>
    <property type="match status" value="1"/>
</dbReference>
<evidence type="ECO:0000313" key="3">
    <source>
        <dbReference type="EMBL" id="KAK7750245.1"/>
    </source>
</evidence>
<dbReference type="PANTHER" id="PTHR35392">
    <property type="entry name" value="ZN(II)2CYS6 TRANSCRIPTION FACTOR (EUROFUNG)-RELATED-RELATED"/>
    <property type="match status" value="1"/>
</dbReference>
<evidence type="ECO:0008006" key="5">
    <source>
        <dbReference type="Google" id="ProtNLM"/>
    </source>
</evidence>
<evidence type="ECO:0000256" key="2">
    <source>
        <dbReference type="SAM" id="MobiDB-lite"/>
    </source>
</evidence>
<sequence>MSGSMPSGQSTDGSTCKARDKARAAALSASSPIDVGRGTPSRITKSTKKKVLDNQWSLARQSYRKRRDTPTIADAAVLQASVAATTASSSSALPSLAREAQDGTATSLGPPHHWGHIGMPMYSGNIGTLDMSSQVGFPVGLSAHDPQISDRYQSPCVGDASANVPSPGSTWDQTGLHLSFGRHTQHTQPESLTGYLHATNLPYDYMVPRSNLPNNSSHLSSFTQHSPVGNMSHHPYHELHDEGAYFGMPTMELDSSLGLPNPMGEWIVVDNQGQSREAGDVAEEGETRPTWLIPDGVPSLLNDSSFVDPTVSPESDAAEGDSDDESDGTPIVEEEDADGSQKRARTRLNPEKRQQTGTTRKMKACVRCRMQKIRCLPDPDDPSGVACETCSKVSQNSKKVIHRLPCLRWILTESALCRTKGEPFTKRWSDTEMRNLGANDWASSGHRIVQIKFCGFSKPAEFKVRKFKPIEGVDITVKAWHDSSGGLHFTPLPPYAFRDIYEAADAYRRYLAIYMLQALDEFVNDEGVDRQVRRTYGLILIAM</sequence>
<evidence type="ECO:0000313" key="4">
    <source>
        <dbReference type="Proteomes" id="UP001320420"/>
    </source>
</evidence>
<accession>A0AAN9YQD9</accession>
<organism evidence="3 4">
    <name type="scientific">Diatrype stigma</name>
    <dbReference type="NCBI Taxonomy" id="117547"/>
    <lineage>
        <taxon>Eukaryota</taxon>
        <taxon>Fungi</taxon>
        <taxon>Dikarya</taxon>
        <taxon>Ascomycota</taxon>
        <taxon>Pezizomycotina</taxon>
        <taxon>Sordariomycetes</taxon>
        <taxon>Xylariomycetidae</taxon>
        <taxon>Xylariales</taxon>
        <taxon>Diatrypaceae</taxon>
        <taxon>Diatrype</taxon>
    </lineage>
</organism>
<keyword evidence="4" id="KW-1185">Reference proteome</keyword>
<comment type="caution">
    <text evidence="3">The sequence shown here is derived from an EMBL/GenBank/DDBJ whole genome shotgun (WGS) entry which is preliminary data.</text>
</comment>
<feature type="compositionally biased region" description="Acidic residues" evidence="2">
    <location>
        <begin position="316"/>
        <end position="338"/>
    </location>
</feature>
<proteinExistence type="predicted"/>